<evidence type="ECO:0000313" key="2">
    <source>
        <dbReference type="Proteomes" id="UP001164539"/>
    </source>
</evidence>
<comment type="caution">
    <text evidence="1">The sequence shown here is derived from an EMBL/GenBank/DDBJ whole genome shotgun (WGS) entry which is preliminary data.</text>
</comment>
<accession>A0ACC1X800</accession>
<dbReference type="Proteomes" id="UP001164539">
    <property type="component" value="Chromosome 11"/>
</dbReference>
<evidence type="ECO:0000313" key="1">
    <source>
        <dbReference type="EMBL" id="KAJ4707248.1"/>
    </source>
</evidence>
<protein>
    <submittedName>
        <fullName evidence="1">Tetrahydrocannabinolic acid synthase-like</fullName>
    </submittedName>
</protein>
<organism evidence="1 2">
    <name type="scientific">Melia azedarach</name>
    <name type="common">Chinaberry tree</name>
    <dbReference type="NCBI Taxonomy" id="155640"/>
    <lineage>
        <taxon>Eukaryota</taxon>
        <taxon>Viridiplantae</taxon>
        <taxon>Streptophyta</taxon>
        <taxon>Embryophyta</taxon>
        <taxon>Tracheophyta</taxon>
        <taxon>Spermatophyta</taxon>
        <taxon>Magnoliopsida</taxon>
        <taxon>eudicotyledons</taxon>
        <taxon>Gunneridae</taxon>
        <taxon>Pentapetalae</taxon>
        <taxon>rosids</taxon>
        <taxon>malvids</taxon>
        <taxon>Sapindales</taxon>
        <taxon>Meliaceae</taxon>
        <taxon>Melia</taxon>
    </lineage>
</organism>
<name>A0ACC1X800_MELAZ</name>
<sequence length="93" mass="10489">MGVSLMYLKGAAIGEVLPQDCREKPDSWISCRLPEEDNLIIVLSSYDGMVSKIPESEIPFQQSKGNILEILDLAAWLEGAKNAKKHVYWIRQL</sequence>
<gene>
    <name evidence="1" type="ORF">OWV82_020794</name>
</gene>
<reference evidence="1 2" key="1">
    <citation type="journal article" date="2023" name="Science">
        <title>Complex scaffold remodeling in plant triterpene biosynthesis.</title>
        <authorList>
            <person name="De La Pena R."/>
            <person name="Hodgson H."/>
            <person name="Liu J.C."/>
            <person name="Stephenson M.J."/>
            <person name="Martin A.C."/>
            <person name="Owen C."/>
            <person name="Harkess A."/>
            <person name="Leebens-Mack J."/>
            <person name="Jimenez L.E."/>
            <person name="Osbourn A."/>
            <person name="Sattely E.S."/>
        </authorList>
    </citation>
    <scope>NUCLEOTIDE SEQUENCE [LARGE SCALE GENOMIC DNA]</scope>
    <source>
        <strain evidence="2">cv. JPN11</strain>
        <tissue evidence="1">Leaf</tissue>
    </source>
</reference>
<proteinExistence type="predicted"/>
<dbReference type="EMBL" id="CM051404">
    <property type="protein sequence ID" value="KAJ4707248.1"/>
    <property type="molecule type" value="Genomic_DNA"/>
</dbReference>
<keyword evidence="2" id="KW-1185">Reference proteome</keyword>